<name>A0ABQ4T7N0_METOR</name>
<gene>
    <name evidence="3" type="ORF">LKMONMHP_1897</name>
</gene>
<sequence>MASGGAETGGQTGRLLELDALRGVAALLVLVLHYTAGFDNEVGWHGHPPLFRLSSGHLGIALFFVISGFVIAMTLERSRNGLDFAVGRFARLYPTFWTCALITTGAILVTGFNPFHLTVPGFAATLTMLNGLTDLPFVDPSYWTLTRELLFYAFLATAYFTLGPRALTGVVFAWMVVTALYNVFVMDENIYACRTAAGCGGILLNATFAHLFALGVMGYKIHRGERTPFVWITLAAAAASGSVYLWPLSGFQPMNAVKSVLYLGLVLLAAEGLLRVLRWRVLVFFGTISYALYLLHQVIGYALIGALVARGLDPNLAILAAFALATALAAAVCFGVERPAQRAIRRAYAVFRARGPSAALAPVAQAGRS</sequence>
<proteinExistence type="predicted"/>
<dbReference type="Proteomes" id="UP001055156">
    <property type="component" value="Unassembled WGS sequence"/>
</dbReference>
<feature type="transmembrane region" description="Helical" evidence="1">
    <location>
        <begin position="96"/>
        <end position="115"/>
    </location>
</feature>
<feature type="transmembrane region" description="Helical" evidence="1">
    <location>
        <begin position="20"/>
        <end position="36"/>
    </location>
</feature>
<evidence type="ECO:0000259" key="2">
    <source>
        <dbReference type="Pfam" id="PF01757"/>
    </source>
</evidence>
<feature type="transmembrane region" description="Helical" evidence="1">
    <location>
        <begin position="56"/>
        <end position="75"/>
    </location>
</feature>
<dbReference type="Pfam" id="PF01757">
    <property type="entry name" value="Acyl_transf_3"/>
    <property type="match status" value="1"/>
</dbReference>
<feature type="transmembrane region" description="Helical" evidence="1">
    <location>
        <begin position="195"/>
        <end position="217"/>
    </location>
</feature>
<feature type="transmembrane region" description="Helical" evidence="1">
    <location>
        <begin position="316"/>
        <end position="336"/>
    </location>
</feature>
<evidence type="ECO:0000313" key="4">
    <source>
        <dbReference type="Proteomes" id="UP001055156"/>
    </source>
</evidence>
<comment type="caution">
    <text evidence="3">The sequence shown here is derived from an EMBL/GenBank/DDBJ whole genome shotgun (WGS) entry which is preliminary data.</text>
</comment>
<keyword evidence="1" id="KW-0812">Transmembrane</keyword>
<feature type="transmembrane region" description="Helical" evidence="1">
    <location>
        <begin position="282"/>
        <end position="304"/>
    </location>
</feature>
<reference evidence="3" key="1">
    <citation type="journal article" date="2021" name="Front. Microbiol.">
        <title>Comprehensive Comparative Genomics and Phenotyping of Methylobacterium Species.</title>
        <authorList>
            <person name="Alessa O."/>
            <person name="Ogura Y."/>
            <person name="Fujitani Y."/>
            <person name="Takami H."/>
            <person name="Hayashi T."/>
            <person name="Sahin N."/>
            <person name="Tani A."/>
        </authorList>
    </citation>
    <scope>NUCLEOTIDE SEQUENCE</scope>
    <source>
        <strain evidence="3">NBRC 15689</strain>
    </source>
</reference>
<dbReference type="InterPro" id="IPR050879">
    <property type="entry name" value="Acyltransferase_3"/>
</dbReference>
<evidence type="ECO:0000313" key="3">
    <source>
        <dbReference type="EMBL" id="GJE27041.1"/>
    </source>
</evidence>
<organism evidence="3 4">
    <name type="scientific">Methylobacterium organophilum</name>
    <dbReference type="NCBI Taxonomy" id="410"/>
    <lineage>
        <taxon>Bacteria</taxon>
        <taxon>Pseudomonadati</taxon>
        <taxon>Pseudomonadota</taxon>
        <taxon>Alphaproteobacteria</taxon>
        <taxon>Hyphomicrobiales</taxon>
        <taxon>Methylobacteriaceae</taxon>
        <taxon>Methylobacterium</taxon>
    </lineage>
</organism>
<dbReference type="RefSeq" id="WP_238310894.1">
    <property type="nucleotide sequence ID" value="NZ_BPQV01000004.1"/>
</dbReference>
<dbReference type="PANTHER" id="PTHR23028:SF131">
    <property type="entry name" value="BLR2367 PROTEIN"/>
    <property type="match status" value="1"/>
</dbReference>
<reference evidence="3" key="2">
    <citation type="submission" date="2021-08" db="EMBL/GenBank/DDBJ databases">
        <authorList>
            <person name="Tani A."/>
            <person name="Ola A."/>
            <person name="Ogura Y."/>
            <person name="Katsura K."/>
            <person name="Hayashi T."/>
        </authorList>
    </citation>
    <scope>NUCLEOTIDE SEQUENCE</scope>
    <source>
        <strain evidence="3">NBRC 15689</strain>
    </source>
</reference>
<keyword evidence="4" id="KW-1185">Reference proteome</keyword>
<evidence type="ECO:0000256" key="1">
    <source>
        <dbReference type="SAM" id="Phobius"/>
    </source>
</evidence>
<keyword evidence="1" id="KW-0472">Membrane</keyword>
<feature type="transmembrane region" description="Helical" evidence="1">
    <location>
        <begin position="229"/>
        <end position="247"/>
    </location>
</feature>
<feature type="transmembrane region" description="Helical" evidence="1">
    <location>
        <begin position="150"/>
        <end position="175"/>
    </location>
</feature>
<accession>A0ABQ4T7N0</accession>
<dbReference type="PANTHER" id="PTHR23028">
    <property type="entry name" value="ACETYLTRANSFERASE"/>
    <property type="match status" value="1"/>
</dbReference>
<keyword evidence="1" id="KW-1133">Transmembrane helix</keyword>
<feature type="domain" description="Acyltransferase 3" evidence="2">
    <location>
        <begin position="17"/>
        <end position="332"/>
    </location>
</feature>
<dbReference type="EMBL" id="BPQV01000004">
    <property type="protein sequence ID" value="GJE27041.1"/>
    <property type="molecule type" value="Genomic_DNA"/>
</dbReference>
<dbReference type="InterPro" id="IPR002656">
    <property type="entry name" value="Acyl_transf_3_dom"/>
</dbReference>
<protein>
    <recommendedName>
        <fullName evidence="2">Acyltransferase 3 domain-containing protein</fullName>
    </recommendedName>
</protein>